<dbReference type="EMBL" id="CP119075">
    <property type="protein sequence ID" value="WED64573.1"/>
    <property type="molecule type" value="Genomic_DNA"/>
</dbReference>
<dbReference type="InterPro" id="IPR004358">
    <property type="entry name" value="Sig_transdc_His_kin-like_C"/>
</dbReference>
<dbReference type="SMART" id="SM00448">
    <property type="entry name" value="REC"/>
    <property type="match status" value="1"/>
</dbReference>
<dbReference type="InterPro" id="IPR011006">
    <property type="entry name" value="CheY-like_superfamily"/>
</dbReference>
<gene>
    <name evidence="10" type="ORF">PXH66_19705</name>
</gene>
<dbReference type="Gene3D" id="3.40.50.2300">
    <property type="match status" value="1"/>
</dbReference>
<evidence type="ECO:0000256" key="5">
    <source>
        <dbReference type="ARBA" id="ARBA00022777"/>
    </source>
</evidence>
<dbReference type="Pfam" id="PF02518">
    <property type="entry name" value="HATPase_c"/>
    <property type="match status" value="1"/>
</dbReference>
<feature type="transmembrane region" description="Helical" evidence="7">
    <location>
        <begin position="60"/>
        <end position="81"/>
    </location>
</feature>
<dbReference type="Pfam" id="PF00072">
    <property type="entry name" value="Response_reg"/>
    <property type="match status" value="1"/>
</dbReference>
<dbReference type="SUPFAM" id="SSF47226">
    <property type="entry name" value="Histidine-containing phosphotransfer domain, HPT domain"/>
    <property type="match status" value="1"/>
</dbReference>
<dbReference type="PANTHER" id="PTHR43047">
    <property type="entry name" value="TWO-COMPONENT HISTIDINE PROTEIN KINASE"/>
    <property type="match status" value="1"/>
</dbReference>
<dbReference type="Gene3D" id="3.30.565.10">
    <property type="entry name" value="Histidine kinase-like ATPase, C-terminal domain"/>
    <property type="match status" value="1"/>
</dbReference>
<keyword evidence="5" id="KW-0418">Kinase</keyword>
<dbReference type="KEGG" id="slom:PXH66_19705"/>
<dbReference type="SUPFAM" id="SSF55874">
    <property type="entry name" value="ATPase domain of HSP90 chaperone/DNA topoisomerase II/histidine kinase"/>
    <property type="match status" value="1"/>
</dbReference>
<dbReference type="GO" id="GO:0000155">
    <property type="term" value="F:phosphorelay sensor kinase activity"/>
    <property type="evidence" value="ECO:0007669"/>
    <property type="project" value="InterPro"/>
</dbReference>
<feature type="transmembrane region" description="Helical" evidence="7">
    <location>
        <begin position="142"/>
        <end position="167"/>
    </location>
</feature>
<evidence type="ECO:0000256" key="3">
    <source>
        <dbReference type="ARBA" id="ARBA00022553"/>
    </source>
</evidence>
<accession>A0AAE9ZZW1</accession>
<dbReference type="InterPro" id="IPR036641">
    <property type="entry name" value="HPT_dom_sf"/>
</dbReference>
<sequence length="963" mass="104676">MSLSGAQVGGSQMFALLPGEYFPLWMQRMAVHQDYGWFAVLVLWSWALVVWWRHPDARSVWSWVPAAALASIAAAVVQFLIYDPTFDWFQDRLVPGTTNVYVPALISVELLGDFLIATIWATWAASWWWFGAERAGRKWGRWWGLPLAGLAAAMEFGSPEVGTWLLAAGVLAGAGWQHGGAGGSRRWLWLAASVPFLSTVGPIAYWDGGLQREAAATAVGLLAAVWSAGVGLAVLGILAKAALANRRNEDPSQSAREGRVFFVFAGVWLVLGLGYAQRVGADNRNELQQNRLRSVAAEAMVFDPRFLEPLVGEAWQWDFASTTAGRAEPLQWRAAVLGSATAQDLRRQLASIVEETPFLDRARILVLKDQWLIELASSELPPDVEEVMLVRRATAEDARRWAQPVPYIEHSAVPEMGAEYYCRAPLVAADGRMLGWLDYVRREFFQSLERKWRAGPLLVVALGLVAGALIVSQRRSLREREAAWRRAAAETESNRLKTAFLAKVSHELRTPLQSLLGFSELLARDATDETARRRFDRLQEHGQLLLRLVNDLLDLSAIEAGGLRLMPAPIELGRVVEQMVEGLQPRAAEKRLQLRCAVDPALADQWFNVDEMRLRQIVTNLVGNALKFTLEGAVAVELAWAERGEASRVRLTVSDTGPGVPPEQQATLFEAFSRLDEASTQEGSGLGLAIVAALAGVMQGEVAVESDGKAGAKFTVTLALAPVAPPAFRRGKISPPHASLKGRRIVVAEDNPLVRELFVSVLGDLGAVCVEATRGDEVLPVVLSEPCDAVVLDLALPGMDGIEVARRLRAPGVAPMPLRIVGVSAHAGPGDVQRALDAGMDEFLVKPVALTALASALVGDAERVNRPDMVARRIAIDHHLQQLFQADVAAQRAALVAALTEGDAVVIKRRAHYLANSASAVGDEALLTASRRLEHVASGAEAREVGPEVVAALDRWLEDGDQP</sequence>
<dbReference type="SMART" id="SM00387">
    <property type="entry name" value="HATPase_c"/>
    <property type="match status" value="1"/>
</dbReference>
<dbReference type="CDD" id="cd00082">
    <property type="entry name" value="HisKA"/>
    <property type="match status" value="1"/>
</dbReference>
<organism evidence="10 11">
    <name type="scientific">Synoicihabitans lomoniglobus</name>
    <dbReference type="NCBI Taxonomy" id="2909285"/>
    <lineage>
        <taxon>Bacteria</taxon>
        <taxon>Pseudomonadati</taxon>
        <taxon>Verrucomicrobiota</taxon>
        <taxon>Opitutia</taxon>
        <taxon>Opitutales</taxon>
        <taxon>Opitutaceae</taxon>
        <taxon>Synoicihabitans</taxon>
    </lineage>
</organism>
<dbReference type="PROSITE" id="PS50109">
    <property type="entry name" value="HIS_KIN"/>
    <property type="match status" value="1"/>
</dbReference>
<evidence type="ECO:0000313" key="10">
    <source>
        <dbReference type="EMBL" id="WED64573.1"/>
    </source>
</evidence>
<dbReference type="SUPFAM" id="SSF47384">
    <property type="entry name" value="Homodimeric domain of signal transducing histidine kinase"/>
    <property type="match status" value="1"/>
</dbReference>
<feature type="transmembrane region" description="Helical" evidence="7">
    <location>
        <begin position="259"/>
        <end position="276"/>
    </location>
</feature>
<feature type="modified residue" description="4-aspartylphosphate" evidence="6">
    <location>
        <position position="793"/>
    </location>
</feature>
<dbReference type="InterPro" id="IPR036890">
    <property type="entry name" value="HATPase_C_sf"/>
</dbReference>
<evidence type="ECO:0000259" key="9">
    <source>
        <dbReference type="PROSITE" id="PS50110"/>
    </source>
</evidence>
<dbReference type="InterPro" id="IPR036097">
    <property type="entry name" value="HisK_dim/P_sf"/>
</dbReference>
<dbReference type="AlphaFoldDB" id="A0AAE9ZZW1"/>
<proteinExistence type="predicted"/>
<name>A0AAE9ZZW1_9BACT</name>
<dbReference type="EC" id="2.7.13.3" evidence="2"/>
<dbReference type="Pfam" id="PF00512">
    <property type="entry name" value="HisKA"/>
    <property type="match status" value="1"/>
</dbReference>
<keyword evidence="10" id="KW-0547">Nucleotide-binding</keyword>
<dbReference type="Gene3D" id="1.10.287.130">
    <property type="match status" value="1"/>
</dbReference>
<keyword evidence="11" id="KW-1185">Reference proteome</keyword>
<evidence type="ECO:0000256" key="4">
    <source>
        <dbReference type="ARBA" id="ARBA00022679"/>
    </source>
</evidence>
<dbReference type="InterPro" id="IPR005467">
    <property type="entry name" value="His_kinase_dom"/>
</dbReference>
<feature type="domain" description="Response regulatory" evidence="9">
    <location>
        <begin position="744"/>
        <end position="861"/>
    </location>
</feature>
<dbReference type="Proteomes" id="UP001218638">
    <property type="component" value="Chromosome"/>
</dbReference>
<dbReference type="RefSeq" id="WP_330930795.1">
    <property type="nucleotide sequence ID" value="NZ_CP119075.1"/>
</dbReference>
<keyword evidence="7" id="KW-0472">Membrane</keyword>
<dbReference type="InterPro" id="IPR001789">
    <property type="entry name" value="Sig_transdc_resp-reg_receiver"/>
</dbReference>
<evidence type="ECO:0000256" key="1">
    <source>
        <dbReference type="ARBA" id="ARBA00000085"/>
    </source>
</evidence>
<keyword evidence="10" id="KW-0067">ATP-binding</keyword>
<keyword evidence="4" id="KW-0808">Transferase</keyword>
<evidence type="ECO:0000256" key="6">
    <source>
        <dbReference type="PROSITE-ProRule" id="PRU00169"/>
    </source>
</evidence>
<feature type="transmembrane region" description="Helical" evidence="7">
    <location>
        <begin position="218"/>
        <end position="239"/>
    </location>
</feature>
<feature type="transmembrane region" description="Helical" evidence="7">
    <location>
        <begin position="187"/>
        <end position="206"/>
    </location>
</feature>
<protein>
    <recommendedName>
        <fullName evidence="2">histidine kinase</fullName>
        <ecNumber evidence="2">2.7.13.3</ecNumber>
    </recommendedName>
</protein>
<keyword evidence="7" id="KW-1133">Transmembrane helix</keyword>
<keyword evidence="3 6" id="KW-0597">Phosphoprotein</keyword>
<reference evidence="10" key="1">
    <citation type="submission" date="2023-03" db="EMBL/GenBank/DDBJ databases">
        <title>Lomoglobus Profundus gen. nov., sp. nov., a novel member of the phylum Verrucomicrobia, isolated from deep-marine sediment of South China Sea.</title>
        <authorList>
            <person name="Ahmad T."/>
            <person name="Ishaq S.E."/>
            <person name="Wang F."/>
        </authorList>
    </citation>
    <scope>NUCLEOTIDE SEQUENCE</scope>
    <source>
        <strain evidence="10">LMO-M01</strain>
    </source>
</reference>
<feature type="domain" description="Histidine kinase" evidence="8">
    <location>
        <begin position="503"/>
        <end position="722"/>
    </location>
</feature>
<dbReference type="InterPro" id="IPR003594">
    <property type="entry name" value="HATPase_dom"/>
</dbReference>
<evidence type="ECO:0000256" key="7">
    <source>
        <dbReference type="SAM" id="Phobius"/>
    </source>
</evidence>
<dbReference type="CDD" id="cd17546">
    <property type="entry name" value="REC_hyHK_CKI1_RcsC-like"/>
    <property type="match status" value="1"/>
</dbReference>
<feature type="transmembrane region" description="Helical" evidence="7">
    <location>
        <begin position="101"/>
        <end position="130"/>
    </location>
</feature>
<dbReference type="GO" id="GO:0005524">
    <property type="term" value="F:ATP binding"/>
    <property type="evidence" value="ECO:0007669"/>
    <property type="project" value="UniProtKB-KW"/>
</dbReference>
<dbReference type="PRINTS" id="PR00344">
    <property type="entry name" value="BCTRLSENSOR"/>
</dbReference>
<comment type="catalytic activity">
    <reaction evidence="1">
        <text>ATP + protein L-histidine = ADP + protein N-phospho-L-histidine.</text>
        <dbReference type="EC" id="2.7.13.3"/>
    </reaction>
</comment>
<evidence type="ECO:0000259" key="8">
    <source>
        <dbReference type="PROSITE" id="PS50109"/>
    </source>
</evidence>
<dbReference type="InterPro" id="IPR003661">
    <property type="entry name" value="HisK_dim/P_dom"/>
</dbReference>
<dbReference type="SUPFAM" id="SSF52172">
    <property type="entry name" value="CheY-like"/>
    <property type="match status" value="1"/>
</dbReference>
<dbReference type="PROSITE" id="PS50110">
    <property type="entry name" value="RESPONSE_REGULATORY"/>
    <property type="match status" value="1"/>
</dbReference>
<dbReference type="SMART" id="SM00388">
    <property type="entry name" value="HisKA"/>
    <property type="match status" value="1"/>
</dbReference>
<keyword evidence="7" id="KW-0812">Transmembrane</keyword>
<evidence type="ECO:0000256" key="2">
    <source>
        <dbReference type="ARBA" id="ARBA00012438"/>
    </source>
</evidence>
<evidence type="ECO:0000313" key="11">
    <source>
        <dbReference type="Proteomes" id="UP001218638"/>
    </source>
</evidence>
<feature type="transmembrane region" description="Helical" evidence="7">
    <location>
        <begin position="35"/>
        <end position="53"/>
    </location>
</feature>